<dbReference type="AlphaFoldDB" id="A0A1G5SB01"/>
<proteinExistence type="predicted"/>
<dbReference type="EMBL" id="FMWO01000020">
    <property type="protein sequence ID" value="SCZ84375.1"/>
    <property type="molecule type" value="Genomic_DNA"/>
</dbReference>
<reference evidence="1 2" key="1">
    <citation type="submission" date="2016-10" db="EMBL/GenBank/DDBJ databases">
        <authorList>
            <person name="de Groot N.N."/>
        </authorList>
    </citation>
    <scope>NUCLEOTIDE SEQUENCE [LARGE SCALE GENOMIC DNA]</scope>
    <source>
        <strain evidence="1">1</strain>
    </source>
</reference>
<accession>A0A1G5SB01</accession>
<dbReference type="STRING" id="51642.NSMM_150113"/>
<gene>
    <name evidence="1" type="ORF">NSMM_150113</name>
</gene>
<evidence type="ECO:0000313" key="2">
    <source>
        <dbReference type="Proteomes" id="UP000198729"/>
    </source>
</evidence>
<protein>
    <submittedName>
        <fullName evidence="1">Uncharacterized protein</fullName>
    </submittedName>
</protein>
<dbReference type="Proteomes" id="UP000198729">
    <property type="component" value="Unassembled WGS sequence"/>
</dbReference>
<organism evidence="1 2">
    <name type="scientific">Nitrosomonas mobilis</name>
    <dbReference type="NCBI Taxonomy" id="51642"/>
    <lineage>
        <taxon>Bacteria</taxon>
        <taxon>Pseudomonadati</taxon>
        <taxon>Pseudomonadota</taxon>
        <taxon>Betaproteobacteria</taxon>
        <taxon>Nitrosomonadales</taxon>
        <taxon>Nitrosomonadaceae</taxon>
        <taxon>Nitrosomonas</taxon>
    </lineage>
</organism>
<evidence type="ECO:0000313" key="1">
    <source>
        <dbReference type="EMBL" id="SCZ84375.1"/>
    </source>
</evidence>
<keyword evidence="2" id="KW-1185">Reference proteome</keyword>
<name>A0A1G5SB01_9PROT</name>
<sequence>MSECTKIERPFLQQLKSLGWEIIDQGQDISSGSAKNQRASFR</sequence>